<evidence type="ECO:0000256" key="1">
    <source>
        <dbReference type="ARBA" id="ARBA00001941"/>
    </source>
</evidence>
<evidence type="ECO:0000256" key="3">
    <source>
        <dbReference type="ARBA" id="ARBA00022801"/>
    </source>
</evidence>
<name>A0A448YFA2_BRENA</name>
<gene>
    <name evidence="9" type="ORF">BRENAR_LOCUS341</name>
</gene>
<keyword evidence="3" id="KW-0378">Hydrolase</keyword>
<keyword evidence="4" id="KW-0624">Polysaccharide degradation</keyword>
<dbReference type="PANTHER" id="PTHR10587">
    <property type="entry name" value="GLYCOSYL TRANSFERASE-RELATED"/>
    <property type="match status" value="1"/>
</dbReference>
<accession>A0A448YFA2</accession>
<dbReference type="FunCoup" id="A0A448YFA2">
    <property type="interactions" value="42"/>
</dbReference>
<keyword evidence="2" id="KW-0479">Metal-binding</keyword>
<dbReference type="InterPro" id="IPR002509">
    <property type="entry name" value="NODB_dom"/>
</dbReference>
<comment type="cofactor">
    <cofactor evidence="1">
        <name>Co(2+)</name>
        <dbReference type="ChEBI" id="CHEBI:48828"/>
    </cofactor>
</comment>
<feature type="domain" description="NodB homology" evidence="8">
    <location>
        <begin position="1"/>
        <end position="159"/>
    </location>
</feature>
<dbReference type="InParanoid" id="A0A448YFA2"/>
<evidence type="ECO:0000256" key="7">
    <source>
        <dbReference type="ARBA" id="ARBA00048494"/>
    </source>
</evidence>
<organism evidence="9 10">
    <name type="scientific">Brettanomyces naardenensis</name>
    <name type="common">Yeast</name>
    <dbReference type="NCBI Taxonomy" id="13370"/>
    <lineage>
        <taxon>Eukaryota</taxon>
        <taxon>Fungi</taxon>
        <taxon>Dikarya</taxon>
        <taxon>Ascomycota</taxon>
        <taxon>Saccharomycotina</taxon>
        <taxon>Pichiomycetes</taxon>
        <taxon>Pichiales</taxon>
        <taxon>Pichiaceae</taxon>
        <taxon>Brettanomyces</taxon>
    </lineage>
</organism>
<dbReference type="SUPFAM" id="SSF88713">
    <property type="entry name" value="Glycoside hydrolase/deacetylase"/>
    <property type="match status" value="1"/>
</dbReference>
<keyword evidence="10" id="KW-1185">Reference proteome</keyword>
<evidence type="ECO:0000256" key="5">
    <source>
        <dbReference type="ARBA" id="ARBA00023285"/>
    </source>
</evidence>
<dbReference type="PANTHER" id="PTHR10587:SF133">
    <property type="entry name" value="CHITIN DEACETYLASE 1-RELATED"/>
    <property type="match status" value="1"/>
</dbReference>
<dbReference type="Proteomes" id="UP000290900">
    <property type="component" value="Unassembled WGS sequence"/>
</dbReference>
<dbReference type="OrthoDB" id="2125469at2759"/>
<evidence type="ECO:0000256" key="2">
    <source>
        <dbReference type="ARBA" id="ARBA00022723"/>
    </source>
</evidence>
<keyword evidence="4" id="KW-0119">Carbohydrate metabolism</keyword>
<keyword evidence="5" id="KW-0170">Cobalt</keyword>
<dbReference type="GO" id="GO:0005975">
    <property type="term" value="P:carbohydrate metabolic process"/>
    <property type="evidence" value="ECO:0007669"/>
    <property type="project" value="InterPro"/>
</dbReference>
<evidence type="ECO:0000313" key="9">
    <source>
        <dbReference type="EMBL" id="VEU19604.1"/>
    </source>
</evidence>
<dbReference type="EMBL" id="CAACVR010000001">
    <property type="protein sequence ID" value="VEU19604.1"/>
    <property type="molecule type" value="Genomic_DNA"/>
</dbReference>
<comment type="catalytic activity">
    <reaction evidence="7">
        <text>[(1-&gt;4)-N-acetyl-beta-D-glucosaminyl](n) + n H2O = chitosan + n acetate</text>
        <dbReference type="Rhea" id="RHEA:10464"/>
        <dbReference type="Rhea" id="RHEA-COMP:9593"/>
        <dbReference type="Rhea" id="RHEA-COMP:9597"/>
        <dbReference type="ChEBI" id="CHEBI:15377"/>
        <dbReference type="ChEBI" id="CHEBI:17029"/>
        <dbReference type="ChEBI" id="CHEBI:30089"/>
        <dbReference type="ChEBI" id="CHEBI:57704"/>
        <dbReference type="EC" id="3.5.1.41"/>
    </reaction>
    <physiologicalReaction direction="left-to-right" evidence="7">
        <dbReference type="Rhea" id="RHEA:10465"/>
    </physiologicalReaction>
</comment>
<dbReference type="GO" id="GO:0005628">
    <property type="term" value="C:prospore membrane"/>
    <property type="evidence" value="ECO:0007669"/>
    <property type="project" value="TreeGrafter"/>
</dbReference>
<proteinExistence type="predicted"/>
<dbReference type="AlphaFoldDB" id="A0A448YFA2"/>
<protein>
    <recommendedName>
        <fullName evidence="6">chitin deacetylase</fullName>
        <ecNumber evidence="6">3.5.1.41</ecNumber>
    </recommendedName>
</protein>
<dbReference type="STRING" id="13370.A0A448YFA2"/>
<evidence type="ECO:0000256" key="6">
    <source>
        <dbReference type="ARBA" id="ARBA00024056"/>
    </source>
</evidence>
<dbReference type="EC" id="3.5.1.41" evidence="6"/>
<keyword evidence="4" id="KW-0146">Chitin degradation</keyword>
<dbReference type="InterPro" id="IPR050248">
    <property type="entry name" value="Polysacc_deacetylase_ArnD"/>
</dbReference>
<evidence type="ECO:0000256" key="4">
    <source>
        <dbReference type="ARBA" id="ARBA00023024"/>
    </source>
</evidence>
<sequence length="162" mass="18525">MNVVRYPETYLKAYSKGHLMGTHTWSHKFLPSLTNEQLVAQFEWSIWAMNATAHHIPKWYRPPYGAIDDRVRAVARAFGMQAVLWDHDLVDWGMEASPPIRTKQRILDDARRFKAEGKGGLSLEHDAYASTVDAAIEVSKIFGADQLTVAQCVDSIDYIRRY</sequence>
<dbReference type="Gene3D" id="3.20.20.370">
    <property type="entry name" value="Glycoside hydrolase/deacetylase"/>
    <property type="match status" value="1"/>
</dbReference>
<dbReference type="GO" id="GO:0006032">
    <property type="term" value="P:chitin catabolic process"/>
    <property type="evidence" value="ECO:0007669"/>
    <property type="project" value="UniProtKB-KW"/>
</dbReference>
<dbReference type="InterPro" id="IPR011330">
    <property type="entry name" value="Glyco_hydro/deAcase_b/a-brl"/>
</dbReference>
<dbReference type="GO" id="GO:0004099">
    <property type="term" value="F:chitin deacetylase activity"/>
    <property type="evidence" value="ECO:0007669"/>
    <property type="project" value="UniProtKB-EC"/>
</dbReference>
<evidence type="ECO:0000313" key="10">
    <source>
        <dbReference type="Proteomes" id="UP000290900"/>
    </source>
</evidence>
<reference evidence="9 10" key="1">
    <citation type="submission" date="2018-12" db="EMBL/GenBank/DDBJ databases">
        <authorList>
            <person name="Tiukova I."/>
            <person name="Dainat J."/>
        </authorList>
    </citation>
    <scope>NUCLEOTIDE SEQUENCE [LARGE SCALE GENOMIC DNA]</scope>
</reference>
<dbReference type="Pfam" id="PF01522">
    <property type="entry name" value="Polysacc_deac_1"/>
    <property type="match status" value="1"/>
</dbReference>
<evidence type="ECO:0000259" key="8">
    <source>
        <dbReference type="PROSITE" id="PS51677"/>
    </source>
</evidence>
<dbReference type="GO" id="GO:0030476">
    <property type="term" value="P:ascospore wall assembly"/>
    <property type="evidence" value="ECO:0007669"/>
    <property type="project" value="TreeGrafter"/>
</dbReference>
<dbReference type="GO" id="GO:0046872">
    <property type="term" value="F:metal ion binding"/>
    <property type="evidence" value="ECO:0007669"/>
    <property type="project" value="UniProtKB-KW"/>
</dbReference>
<dbReference type="PROSITE" id="PS51677">
    <property type="entry name" value="NODB"/>
    <property type="match status" value="1"/>
</dbReference>